<keyword evidence="2" id="KW-1185">Reference proteome</keyword>
<proteinExistence type="predicted"/>
<gene>
    <name evidence="1" type="ORF">HGG79_04425</name>
</gene>
<dbReference type="SUPFAM" id="SSF53756">
    <property type="entry name" value="UDP-Glycosyltransferase/glycogen phosphorylase"/>
    <property type="match status" value="1"/>
</dbReference>
<dbReference type="Proteomes" id="UP000563151">
    <property type="component" value="Unassembled WGS sequence"/>
</dbReference>
<comment type="caution">
    <text evidence="1">The sequence shown here is derived from an EMBL/GenBank/DDBJ whole genome shotgun (WGS) entry which is preliminary data.</text>
</comment>
<evidence type="ECO:0000313" key="1">
    <source>
        <dbReference type="EMBL" id="MBC2397028.1"/>
    </source>
</evidence>
<dbReference type="RefSeq" id="WP_173680517.1">
    <property type="nucleotide sequence ID" value="NZ_JAAZWO010000004.1"/>
</dbReference>
<sequence>MVTFIQMPTVPYNWMVQRPQQIMKQLSLKGHTVYYIESKQGNYIKKENNNLNIIGANYNITSKYLNRPIILWCSSPDQVSNIDKIPHDYVIYDVVDDATHEFSSWSGHINSMLSRANIVFTSSKQLYDKFKGMHNKVYLVNNGVDLDNFSKSKTFTPRDLPKNKKIVGYVGAVASWLDWNLINHIVKDSSYNFVFVGPLYNINNFPILRSNVYFLGVKNYEYIPYYINNFNCCIIPFQINSMTNACNPIKLYEYMSSGKPIVSTAMKEVVNFSNLCYIANSKDSFKKHINLAINENDKNLINLRIKTAENNSWSSRTNKILDILKKELKI</sequence>
<dbReference type="EMBL" id="JAAZWO010000004">
    <property type="protein sequence ID" value="MBC2397028.1"/>
    <property type="molecule type" value="Genomic_DNA"/>
</dbReference>
<protein>
    <submittedName>
        <fullName evidence="1">Glycosyltransferase family 1 protein</fullName>
    </submittedName>
</protein>
<organism evidence="1 2">
    <name type="scientific">Clostridium tetanomorphum</name>
    <dbReference type="NCBI Taxonomy" id="1553"/>
    <lineage>
        <taxon>Bacteria</taxon>
        <taxon>Bacillati</taxon>
        <taxon>Bacillota</taxon>
        <taxon>Clostridia</taxon>
        <taxon>Eubacteriales</taxon>
        <taxon>Clostridiaceae</taxon>
        <taxon>Clostridium</taxon>
    </lineage>
</organism>
<name>A0A923J171_CLOTT</name>
<reference evidence="1 2" key="1">
    <citation type="submission" date="2020-04" db="EMBL/GenBank/DDBJ databases">
        <title>Genomic insights into acetone-butanol-ethanol (ABE) fermentation by sequencing solventogenic clostridia strains.</title>
        <authorList>
            <person name="Brown S."/>
        </authorList>
    </citation>
    <scope>NUCLEOTIDE SEQUENCE [LARGE SCALE GENOMIC DNA]</scope>
    <source>
        <strain evidence="1 2">DJ011</strain>
    </source>
</reference>
<dbReference type="Pfam" id="PF13692">
    <property type="entry name" value="Glyco_trans_1_4"/>
    <property type="match status" value="1"/>
</dbReference>
<dbReference type="Gene3D" id="3.40.50.2000">
    <property type="entry name" value="Glycogen Phosphorylase B"/>
    <property type="match status" value="1"/>
</dbReference>
<dbReference type="AlphaFoldDB" id="A0A923J171"/>
<evidence type="ECO:0000313" key="2">
    <source>
        <dbReference type="Proteomes" id="UP000563151"/>
    </source>
</evidence>
<accession>A0A923J171</accession>